<evidence type="ECO:0008006" key="3">
    <source>
        <dbReference type="Google" id="ProtNLM"/>
    </source>
</evidence>
<keyword evidence="2" id="KW-1185">Reference proteome</keyword>
<evidence type="ECO:0000313" key="1">
    <source>
        <dbReference type="EMBL" id="CAL8106987.1"/>
    </source>
</evidence>
<reference evidence="1 2" key="1">
    <citation type="submission" date="2024-08" db="EMBL/GenBank/DDBJ databases">
        <authorList>
            <person name="Cucini C."/>
            <person name="Frati F."/>
        </authorList>
    </citation>
    <scope>NUCLEOTIDE SEQUENCE [LARGE SCALE GENOMIC DNA]</scope>
</reference>
<dbReference type="Proteomes" id="UP001642540">
    <property type="component" value="Unassembled WGS sequence"/>
</dbReference>
<proteinExistence type="predicted"/>
<accession>A0ABP1QSD8</accession>
<sequence>MCGVQTLCVTDVFGSPMPERGQAKPPNCPHGQCFIDRCKNICSCIPNTGEKVCPKLNFVANFFMDSLDCTLSPDAGNCPHGETYKDEIWPDYFLCYCNHDVSQTYVCYDLNSNSTVDAAVLTKFRLGLEKQVREKAIGQK</sequence>
<dbReference type="EMBL" id="CAXLJM020000038">
    <property type="protein sequence ID" value="CAL8106987.1"/>
    <property type="molecule type" value="Genomic_DNA"/>
</dbReference>
<gene>
    <name evidence="1" type="ORF">ODALV1_LOCUS12538</name>
</gene>
<name>A0ABP1QSD8_9HEXA</name>
<evidence type="ECO:0000313" key="2">
    <source>
        <dbReference type="Proteomes" id="UP001642540"/>
    </source>
</evidence>
<organism evidence="1 2">
    <name type="scientific">Orchesella dallaii</name>
    <dbReference type="NCBI Taxonomy" id="48710"/>
    <lineage>
        <taxon>Eukaryota</taxon>
        <taxon>Metazoa</taxon>
        <taxon>Ecdysozoa</taxon>
        <taxon>Arthropoda</taxon>
        <taxon>Hexapoda</taxon>
        <taxon>Collembola</taxon>
        <taxon>Entomobryomorpha</taxon>
        <taxon>Entomobryoidea</taxon>
        <taxon>Orchesellidae</taxon>
        <taxon>Orchesellinae</taxon>
        <taxon>Orchesella</taxon>
    </lineage>
</organism>
<protein>
    <recommendedName>
        <fullName evidence="3">EB domain-containing protein</fullName>
    </recommendedName>
</protein>
<comment type="caution">
    <text evidence="1">The sequence shown here is derived from an EMBL/GenBank/DDBJ whole genome shotgun (WGS) entry which is preliminary data.</text>
</comment>